<proteinExistence type="predicted"/>
<organism evidence="1 2">
    <name type="scientific">Canna indica</name>
    <name type="common">Indian-shot</name>
    <dbReference type="NCBI Taxonomy" id="4628"/>
    <lineage>
        <taxon>Eukaryota</taxon>
        <taxon>Viridiplantae</taxon>
        <taxon>Streptophyta</taxon>
        <taxon>Embryophyta</taxon>
        <taxon>Tracheophyta</taxon>
        <taxon>Spermatophyta</taxon>
        <taxon>Magnoliopsida</taxon>
        <taxon>Liliopsida</taxon>
        <taxon>Zingiberales</taxon>
        <taxon>Cannaceae</taxon>
        <taxon>Canna</taxon>
    </lineage>
</organism>
<keyword evidence="2" id="KW-1185">Reference proteome</keyword>
<evidence type="ECO:0000313" key="2">
    <source>
        <dbReference type="Proteomes" id="UP001327560"/>
    </source>
</evidence>
<dbReference type="EMBL" id="CP136898">
    <property type="protein sequence ID" value="WOL20164.1"/>
    <property type="molecule type" value="Genomic_DNA"/>
</dbReference>
<evidence type="ECO:0000313" key="1">
    <source>
        <dbReference type="EMBL" id="WOL20164.1"/>
    </source>
</evidence>
<accession>A0AAQ3L412</accession>
<reference evidence="1 2" key="1">
    <citation type="submission" date="2023-10" db="EMBL/GenBank/DDBJ databases">
        <title>Chromosome-scale genome assembly provides insights into flower coloration mechanisms of Canna indica.</title>
        <authorList>
            <person name="Li C."/>
        </authorList>
    </citation>
    <scope>NUCLEOTIDE SEQUENCE [LARGE SCALE GENOMIC DNA]</scope>
    <source>
        <tissue evidence="1">Flower</tissue>
    </source>
</reference>
<sequence>MGRVAASRSPCCSGGLSNLVLHRASLPPTLDAGDRLVRIRMGLPEDSFSDALLQIGGFCHFDVCREVDGFAICLRAELGKGG</sequence>
<gene>
    <name evidence="1" type="ORF">Cni_G28966</name>
</gene>
<protein>
    <submittedName>
        <fullName evidence="1">Uncharacterized protein</fullName>
    </submittedName>
</protein>
<dbReference type="AlphaFoldDB" id="A0AAQ3L412"/>
<dbReference type="Proteomes" id="UP001327560">
    <property type="component" value="Chromosome 9"/>
</dbReference>
<name>A0AAQ3L412_9LILI</name>